<name>A0ABW8CL40_9ACTN</name>
<dbReference type="InterPro" id="IPR016259">
    <property type="entry name" value="Hygromycin-B_Kinase"/>
</dbReference>
<reference evidence="2 3" key="1">
    <citation type="submission" date="2024-10" db="EMBL/GenBank/DDBJ databases">
        <title>The Natural Products Discovery Center: Release of the First 8490 Sequenced Strains for Exploring Actinobacteria Biosynthetic Diversity.</title>
        <authorList>
            <person name="Kalkreuter E."/>
            <person name="Kautsar S.A."/>
            <person name="Yang D."/>
            <person name="Bader C.D."/>
            <person name="Teijaro C.N."/>
            <person name="Fluegel L."/>
            <person name="Davis C.M."/>
            <person name="Simpson J.R."/>
            <person name="Lauterbach L."/>
            <person name="Steele A.D."/>
            <person name="Gui C."/>
            <person name="Meng S."/>
            <person name="Li G."/>
            <person name="Viehrig K."/>
            <person name="Ye F."/>
            <person name="Su P."/>
            <person name="Kiefer A.F."/>
            <person name="Nichols A."/>
            <person name="Cepeda A.J."/>
            <person name="Yan W."/>
            <person name="Fan B."/>
            <person name="Jiang Y."/>
            <person name="Adhikari A."/>
            <person name="Zheng C.-J."/>
            <person name="Schuster L."/>
            <person name="Cowan T.M."/>
            <person name="Smanski M.J."/>
            <person name="Chevrette M.G."/>
            <person name="De Carvalho L.P.S."/>
            <person name="Shen B."/>
        </authorList>
    </citation>
    <scope>NUCLEOTIDE SEQUENCE [LARGE SCALE GENOMIC DNA]</scope>
    <source>
        <strain evidence="2 3">NPDC053399</strain>
    </source>
</reference>
<dbReference type="PANTHER" id="PTHR21310:SF15">
    <property type="entry name" value="AMINOGLYCOSIDE PHOSPHOTRANSFERASE DOMAIN-CONTAINING PROTEIN"/>
    <property type="match status" value="1"/>
</dbReference>
<accession>A0ABW8CL40</accession>
<dbReference type="InterPro" id="IPR002575">
    <property type="entry name" value="Aminoglycoside_PTrfase"/>
</dbReference>
<evidence type="ECO:0000259" key="1">
    <source>
        <dbReference type="Pfam" id="PF01636"/>
    </source>
</evidence>
<evidence type="ECO:0000313" key="2">
    <source>
        <dbReference type="EMBL" id="MFI9106076.1"/>
    </source>
</evidence>
<dbReference type="RefSeq" id="WP_399657264.1">
    <property type="nucleotide sequence ID" value="NZ_JBITYG010000016.1"/>
</dbReference>
<comment type="caution">
    <text evidence="2">The sequence shown here is derived from an EMBL/GenBank/DDBJ whole genome shotgun (WGS) entry which is preliminary data.</text>
</comment>
<keyword evidence="3" id="KW-1185">Reference proteome</keyword>
<dbReference type="Pfam" id="PF01636">
    <property type="entry name" value="APH"/>
    <property type="match status" value="1"/>
</dbReference>
<dbReference type="Proteomes" id="UP001614394">
    <property type="component" value="Unassembled WGS sequence"/>
</dbReference>
<dbReference type="CDD" id="cd05120">
    <property type="entry name" value="APH_ChoK_like"/>
    <property type="match status" value="1"/>
</dbReference>
<dbReference type="SUPFAM" id="SSF56112">
    <property type="entry name" value="Protein kinase-like (PK-like)"/>
    <property type="match status" value="1"/>
</dbReference>
<dbReference type="PANTHER" id="PTHR21310">
    <property type="entry name" value="AMINOGLYCOSIDE PHOSPHOTRANSFERASE-RELATED-RELATED"/>
    <property type="match status" value="1"/>
</dbReference>
<gene>
    <name evidence="2" type="ORF">ACIGXA_36790</name>
</gene>
<feature type="domain" description="Aminoglycoside phosphotransferase" evidence="1">
    <location>
        <begin position="45"/>
        <end position="268"/>
    </location>
</feature>
<dbReference type="InterPro" id="IPR011009">
    <property type="entry name" value="Kinase-like_dom_sf"/>
</dbReference>
<dbReference type="PIRSF" id="PIRSF000707">
    <property type="entry name" value="Hygromycin-B_kinase"/>
    <property type="match status" value="1"/>
</dbReference>
<dbReference type="InterPro" id="IPR051678">
    <property type="entry name" value="AGP_Transferase"/>
</dbReference>
<proteinExistence type="predicted"/>
<dbReference type="Gene3D" id="3.90.1200.10">
    <property type="match status" value="1"/>
</dbReference>
<organism evidence="2 3">
    <name type="scientific">Streptomyces fildesensis</name>
    <dbReference type="NCBI Taxonomy" id="375757"/>
    <lineage>
        <taxon>Bacteria</taxon>
        <taxon>Bacillati</taxon>
        <taxon>Actinomycetota</taxon>
        <taxon>Actinomycetes</taxon>
        <taxon>Kitasatosporales</taxon>
        <taxon>Streptomycetaceae</taxon>
        <taxon>Streptomyces</taxon>
    </lineage>
</organism>
<evidence type="ECO:0000313" key="3">
    <source>
        <dbReference type="Proteomes" id="UP001614394"/>
    </source>
</evidence>
<sequence>MLPAVRTDEEWDAVVGDEAVMRPGAEHLAGRLGLAGQTLRRYPEGSFPVYAVGDRQVLKLYPTVSAEDGRTEARVLEHVQGKLPIATPEVHADGEYENGWRYILMTQLPGQGLAGSWPHVPDADRDRLASEVGAAIAALHALDTEPLREVLGPPDWRAFLAGQRTTTVARQRARQLPELWVEQIPEFLASVPPAGEPERVLLHTEMMREHLLVKPSRWTLSGLFDFEPAMLGDRAYEFVAVGLFVSRGDPRLLGRVMAAYGRTFSPRELMAHTILHVYSNLPWYFRELPAPPEDTLDSLAETWFGSA</sequence>
<protein>
    <submittedName>
        <fullName evidence="2">Phosphotransferase family protein</fullName>
    </submittedName>
</protein>
<dbReference type="EMBL" id="JBITYG010000016">
    <property type="protein sequence ID" value="MFI9106076.1"/>
    <property type="molecule type" value="Genomic_DNA"/>
</dbReference>